<reference evidence="1 2" key="1">
    <citation type="submission" date="2019-07" db="EMBL/GenBank/DDBJ databases">
        <title>WGS assembly of Gossypium tomentosum.</title>
        <authorList>
            <person name="Chen Z.J."/>
            <person name="Sreedasyam A."/>
            <person name="Ando A."/>
            <person name="Song Q."/>
            <person name="De L."/>
            <person name="Hulse-Kemp A."/>
            <person name="Ding M."/>
            <person name="Ye W."/>
            <person name="Kirkbride R."/>
            <person name="Jenkins J."/>
            <person name="Plott C."/>
            <person name="Lovell J."/>
            <person name="Lin Y.-M."/>
            <person name="Vaughn R."/>
            <person name="Liu B."/>
            <person name="Li W."/>
            <person name="Simpson S."/>
            <person name="Scheffler B."/>
            <person name="Saski C."/>
            <person name="Grover C."/>
            <person name="Hu G."/>
            <person name="Conover J."/>
            <person name="Carlson J."/>
            <person name="Shu S."/>
            <person name="Boston L."/>
            <person name="Williams M."/>
            <person name="Peterson D."/>
            <person name="Mcgee K."/>
            <person name="Jones D."/>
            <person name="Wendel J."/>
            <person name="Stelly D."/>
            <person name="Grimwood J."/>
            <person name="Schmutz J."/>
        </authorList>
    </citation>
    <scope>NUCLEOTIDE SEQUENCE [LARGE SCALE GENOMIC DNA]</scope>
    <source>
        <strain evidence="1">7179.01</strain>
    </source>
</reference>
<evidence type="ECO:0000313" key="1">
    <source>
        <dbReference type="EMBL" id="TYI03215.1"/>
    </source>
</evidence>
<dbReference type="AlphaFoldDB" id="A0A5D2NJ81"/>
<evidence type="ECO:0000313" key="2">
    <source>
        <dbReference type="Proteomes" id="UP000322667"/>
    </source>
</evidence>
<dbReference type="Proteomes" id="UP000322667">
    <property type="component" value="Chromosome A11"/>
</dbReference>
<name>A0A5D2NJ81_GOSTO</name>
<dbReference type="EMBL" id="CM017620">
    <property type="protein sequence ID" value="TYI03215.1"/>
    <property type="molecule type" value="Genomic_DNA"/>
</dbReference>
<gene>
    <name evidence="1" type="ORF">ES332_A11G321000v1</name>
</gene>
<keyword evidence="2" id="KW-1185">Reference proteome</keyword>
<proteinExistence type="predicted"/>
<organism evidence="1 2">
    <name type="scientific">Gossypium tomentosum</name>
    <name type="common">Hawaiian cotton</name>
    <name type="synonym">Gossypium sandvicense</name>
    <dbReference type="NCBI Taxonomy" id="34277"/>
    <lineage>
        <taxon>Eukaryota</taxon>
        <taxon>Viridiplantae</taxon>
        <taxon>Streptophyta</taxon>
        <taxon>Embryophyta</taxon>
        <taxon>Tracheophyta</taxon>
        <taxon>Spermatophyta</taxon>
        <taxon>Magnoliopsida</taxon>
        <taxon>eudicotyledons</taxon>
        <taxon>Gunneridae</taxon>
        <taxon>Pentapetalae</taxon>
        <taxon>rosids</taxon>
        <taxon>malvids</taxon>
        <taxon>Malvales</taxon>
        <taxon>Malvaceae</taxon>
        <taxon>Malvoideae</taxon>
        <taxon>Gossypium</taxon>
    </lineage>
</organism>
<accession>A0A5D2NJ81</accession>
<protein>
    <submittedName>
        <fullName evidence="1">Uncharacterized protein</fullName>
    </submittedName>
</protein>
<sequence length="80" mass="9120">MVSSEYNSSQTQLSSSLKICFNTKFPPEGLNFLLQQKWVFLVIQCTRGLPLVAKRRLGGRRESMNLEGNLQTQSCQPTRQ</sequence>